<keyword evidence="4" id="KW-1185">Reference proteome</keyword>
<feature type="compositionally biased region" description="Polar residues" evidence="1">
    <location>
        <begin position="1286"/>
        <end position="1297"/>
    </location>
</feature>
<feature type="compositionally biased region" description="Basic and acidic residues" evidence="1">
    <location>
        <begin position="1067"/>
        <end position="1077"/>
    </location>
</feature>
<accession>A0ABW1R015</accession>
<feature type="region of interest" description="Disordered" evidence="1">
    <location>
        <begin position="1066"/>
        <end position="1091"/>
    </location>
</feature>
<feature type="compositionally biased region" description="Basic and acidic residues" evidence="1">
    <location>
        <begin position="1830"/>
        <end position="1868"/>
    </location>
</feature>
<sequence length="3006" mass="306607">MMRRSTTLATALVALVSSALTISAAPAQADDVVQWYAWTNQSGDNTWSNPKNWNVGDLSSPDAEIVVPTIAPGAGSASQDAVRIDASRLSGPTARVRVDAAAPPQIDRLVTVGDVTLSGGSIVVEEVELTGNGEDEGETPAQVRVSTQLLAPSDAVTGRTVIRSVEGEGTLTLTKSALTTYTHLINKGSFSGLVLQEACPWTETDLEDEYTHLESDTSGSSVLVLDGTQPTYDCDGSTAPVVEAPRAVKAAAGDSGITISFEAPVNEPTDSSVIRDYLVTRYTDVDDDGLPVAATGVELAVVSVDGSVVSGSGQPLVLAPDKAPKRYEVTDSAKIVLGSVAEPILFDPLASYYYTVRTRTATEQSAESAPVNAEIVEDGKVEVSVSTRATPRPGLTVPIDARVVNSGKERFGTVDVTVALPANSFQTLPVSEDLLPSDGSTDRGWTCTTAVIPDQYTLVNCSNPAKLNAGRAYPLLSLHVDVPKDAALTTFDVNYSATTTRDVDGVTTPMPLSSQVPIGFEVLEPHRAHLSAEVGVPGQLPALDEGGKTAWEPVTVRVANDGKAETTGPVTVTVPLAFPHEKSAGAVVAGPGAVAWNAQEDVKDPTPGWTCSAALSDAEQSVTCVTDAAVLAGSATPDLLLPLAAVPVAEGTAPYDLAVQVESTDAFGPVAAPARASVKLPVLSPALLLPNAEKQDVAEWTPEGALVDMASTTNVTLPEEGRTAALSESAVLTLGATNSGQVAFSGALTFVETVPMASEVRLVETGGWSCDRDATTVTCTDDDVEVKAGGTVTGPTLVVSPVSTAPVMPASAFAGSLHTISVATGQSATHSTPITTDLSTPAGQAIPPLSTQGTLESAPLTPGFHTEATFSLKGHPTFGDVDAGVLAFLVPSQVTLDDDADKPAITMTGFADDAPQPVCESYGDTFPGGHEGVVLCDFDQVIPSGSQGDASVGITVGDNVAGALQFPIGLLDVAGDTPAERFIAAWDVLRARGASALQSSSVLSAESVLIAPAAGEDQEVEASTPDEDGLPNPTQVNLDASASVSIGRPFTYTWTQVAGPAVTWLDTDGKATDEKPKSATGERPSFLAPGVSSPTALTFSLLAKDSQGPATGTDTVNVVVNPAAPSAPVINQITLLDAEGARELNALKTPEAGTELTLAVRYNDADSDLVTVTPKVAVPAELANLPFSELSNAKTGMTGRATYRFVWPRDVQRLALSVQASDGTVDTSGTSSGTRADFAIGPDASTLGISVAGPVETVSPGASVDLTVDLVNDTFEGASTQLTWSQVSRTQSSSARGTLTPDEDGRTAVLTVPATARPGDEITVRTHARRGSGSASATATDTTTVTVGAPDPIAIGDFSLEGASGQDDEFVEGDAATFAVEISGGVAPYETEWSTIIGDTEIEAVTDDEGEGNVSLVRATTAELPVGVAAFQLDVTDAIGQTSGQVVEFTVGEYVEPEPDSPACATDGPLGMVLTMARSFVETGVDVTNHVVVTYGDAVVDFGEAGALLSGLPDKVVCNDELVIGFTDAGMTYRGIGLTGLKGSLSTEGITLDEGTVALPSAWNLGSVTLAEVKISFEDYAVTGTLSAADLPLLSDTGLDLSPVTTTLTLREDALLMQASVSQVEGSGQAGVTGAYCWPDSEGCGDIPGLIKDAEETAEDEGSEEKNDEDDDLSGDLVPGELFVHVSAEDFEAFDAAFGGTGLLRHTTGRTTGSVSLELSDGEVELGTDAVVIDGASLEWTPKELGFELSGVVASKAAISIEGSFEDKHNWSATVTGGLAEDWEAAPGLKFTKYDAEAKTGASVTGTIASSTEEDAEEDADAAPAAAPAKDVDAKDDDAKDDEKKDCAPSPKEDDEKKDADAKDGTKDDCEEDEVEATLSMSLALAYEGRWKVGAMSVERLGVQMGLRAAAPVVCGLDEDTVVDDVYFAVDGVANVKTGSTAVDIGAEFCVVPGTSWRAVTTASAPSLTPVQGLTLTSVQLAAQHTAKPKTTSISLAASGSVVGVRGAAVVAVDADAEGTDLAASVTVNLGDITGALSGTGRVIYTSKPIADLGSSVLNAGLGGVAKDAASCADRTSNPTVNGMKVPAGFTAIGQFSLGQDACEFLSKKLDFPAATNVVATVSLSGTTRTVELALSAGKNGVKIFEKSDGTRLQLNTASLRLATDGSLSILGASSLFMPRPDEVGGKNLARLDATAGLSIRLAGVPSVTAALTVDGDNWTNALGIEGLTLSRAAIQVGVVFSAIPTPSVGIAATATKLPTQWKNALGVVADEKVSFALNISVDSPIVSLTLGEQDGRTFMKPVPGLPDALQIDAAQLTIAPFGGKIGEVVFPAGFTVSFDTQVLGVGVHFNAALDMATPSFEADANVGAFSVGPVALDETTVHLSVAPKELKFTFTGGFTINATPGSNASTSATRVTAKVDVEALASGSFNLAFSAAGRNIPLGTVATIENLALNASVKLAKGTDAARNGFSLDGSGQIKVLDKRFVLGGSVVYSSGSLQSLDAVAASDPFSLGGLEVTGNGCSPTALKSLPVSLTSGPDKITFPATGPCLQVGVHPGTTTPVMIAISAKVAVTGLSVELDGSVDATGVAINTAQVQLTDQATATIHNSRLYFSPTNTFGGATITSPVTGRSHPVQNGDFRLQGAAAVKLAGFVEGDLQVDVGRIGAASDVWAKGTLAVGLLQSASSPIHADLKLDGNFAKTGNTYDWAMAGKSDLILGGTRSGNGWVNGYRVASASFSLKPSGFTAAGTLDAGIVQADVNADLAWSNGFSFTVQGRGRMTLLGTGVDAAVLVTNRSTQGAGVIVASADVNANIGQFVNARVSGTFTTTGATCLSGRGSLNVPVGAGAPNLADVAASVCTTGVPNQAAGFKANASAFNGTINLGVQITDASGFHVYGTASLPHRSIGGIECWAWGRICGGAEGALNGTVMLSISSQPRSFSAGGQNWNVGSGIAVAGVANAYLKVCVAGCGSIHMGASISYNPTRFCATAFGEGICYTPPASLSWA</sequence>
<feature type="region of interest" description="Disordered" evidence="1">
    <location>
        <begin position="1286"/>
        <end position="1306"/>
    </location>
</feature>
<feature type="compositionally biased region" description="Polar residues" evidence="1">
    <location>
        <begin position="1802"/>
        <end position="1811"/>
    </location>
</feature>
<evidence type="ECO:0000256" key="2">
    <source>
        <dbReference type="SAM" id="SignalP"/>
    </source>
</evidence>
<feature type="signal peptide" evidence="2">
    <location>
        <begin position="1"/>
        <end position="29"/>
    </location>
</feature>
<organism evidence="3 4">
    <name type="scientific">Nocardioides yefusunii</name>
    <dbReference type="NCBI Taxonomy" id="2500546"/>
    <lineage>
        <taxon>Bacteria</taxon>
        <taxon>Bacillati</taxon>
        <taxon>Actinomycetota</taxon>
        <taxon>Actinomycetes</taxon>
        <taxon>Propionibacteriales</taxon>
        <taxon>Nocardioidaceae</taxon>
        <taxon>Nocardioides</taxon>
    </lineage>
</organism>
<dbReference type="InterPro" id="IPR013783">
    <property type="entry name" value="Ig-like_fold"/>
</dbReference>
<feature type="region of interest" description="Disordered" evidence="1">
    <location>
        <begin position="1802"/>
        <end position="1873"/>
    </location>
</feature>
<feature type="compositionally biased region" description="Acidic residues" evidence="1">
    <location>
        <begin position="1656"/>
        <end position="1674"/>
    </location>
</feature>
<gene>
    <name evidence="3" type="ORF">ACFPWU_12305</name>
</gene>
<proteinExistence type="predicted"/>
<protein>
    <submittedName>
        <fullName evidence="3">Uncharacterized protein</fullName>
    </submittedName>
</protein>
<feature type="compositionally biased region" description="Acidic residues" evidence="1">
    <location>
        <begin position="1812"/>
        <end position="1821"/>
    </location>
</feature>
<feature type="region of interest" description="Disordered" evidence="1">
    <location>
        <begin position="1656"/>
        <end position="1675"/>
    </location>
</feature>
<reference evidence="4" key="1">
    <citation type="journal article" date="2019" name="Int. J. Syst. Evol. Microbiol.">
        <title>The Global Catalogue of Microorganisms (GCM) 10K type strain sequencing project: providing services to taxonomists for standard genome sequencing and annotation.</title>
        <authorList>
            <consortium name="The Broad Institute Genomics Platform"/>
            <consortium name="The Broad Institute Genome Sequencing Center for Infectious Disease"/>
            <person name="Wu L."/>
            <person name="Ma J."/>
        </authorList>
    </citation>
    <scope>NUCLEOTIDE SEQUENCE [LARGE SCALE GENOMIC DNA]</scope>
    <source>
        <strain evidence="4">DFY28</strain>
    </source>
</reference>
<dbReference type="Proteomes" id="UP001596098">
    <property type="component" value="Unassembled WGS sequence"/>
</dbReference>
<dbReference type="EMBL" id="JBHSQI010000006">
    <property type="protein sequence ID" value="MFC6154442.1"/>
    <property type="molecule type" value="Genomic_DNA"/>
</dbReference>
<dbReference type="RefSeq" id="WP_164878716.1">
    <property type="nucleotide sequence ID" value="NZ_CP034929.1"/>
</dbReference>
<feature type="chain" id="PRO_5046360736" evidence="2">
    <location>
        <begin position="30"/>
        <end position="3006"/>
    </location>
</feature>
<keyword evidence="2" id="KW-0732">Signal</keyword>
<evidence type="ECO:0000256" key="1">
    <source>
        <dbReference type="SAM" id="MobiDB-lite"/>
    </source>
</evidence>
<comment type="caution">
    <text evidence="3">The sequence shown here is derived from an EMBL/GenBank/DDBJ whole genome shotgun (WGS) entry which is preliminary data.</text>
</comment>
<name>A0ABW1R015_9ACTN</name>
<evidence type="ECO:0000313" key="4">
    <source>
        <dbReference type="Proteomes" id="UP001596098"/>
    </source>
</evidence>
<dbReference type="Gene3D" id="2.60.40.10">
    <property type="entry name" value="Immunoglobulins"/>
    <property type="match status" value="1"/>
</dbReference>
<evidence type="ECO:0000313" key="3">
    <source>
        <dbReference type="EMBL" id="MFC6154442.1"/>
    </source>
</evidence>